<accession>A0A1F7ULP6</accession>
<keyword evidence="1" id="KW-0732">Signal</keyword>
<dbReference type="Proteomes" id="UP000176603">
    <property type="component" value="Unassembled WGS sequence"/>
</dbReference>
<sequence length="432" mass="44974">MPRRSAAFQRIILVLAALAVLGAAAWAAQQVFEPVPVPPFPPPKARVSFDTRKDIRGNALFQTLQGYVTGVIEPGVLGRPNPFVGPVATGTTAGATGGAGLGVAEEISLGGSGVIALRQAPDGSMLALLEGKRGADAVYEVRRYKTDGVVDSPVTWTVPGGPVSDAITPASFAEGSDDTFWFVSAAGHVAKAVTGSMPTWSAAPLMALNGESVSMRVDAADRIWVTDGHTVYNGDGISFTTTDLVSLLPIDTAYAQDPELLNPNMIQVLAGGRFGVLTAAIAYTLPLASSQSPIVYSLLPTSTGGMMQGIAMGQTPEGGLLYVPSVAGPLLALVSSSGTKTYDDPYTVPTRVLSQAIERTATDGNALYALDYSSTSTILWKLIEESWTANVIAASGTLPNDVPVQVEPDGAGNVWVQLKQRGLLRVSPPKRP</sequence>
<evidence type="ECO:0000313" key="2">
    <source>
        <dbReference type="EMBL" id="OGL79189.1"/>
    </source>
</evidence>
<protein>
    <submittedName>
        <fullName evidence="2">Uncharacterized protein</fullName>
    </submittedName>
</protein>
<reference evidence="2 3" key="1">
    <citation type="journal article" date="2016" name="Nat. Commun.">
        <title>Thousands of microbial genomes shed light on interconnected biogeochemical processes in an aquifer system.</title>
        <authorList>
            <person name="Anantharaman K."/>
            <person name="Brown C.T."/>
            <person name="Hug L.A."/>
            <person name="Sharon I."/>
            <person name="Castelle C.J."/>
            <person name="Probst A.J."/>
            <person name="Thomas B.C."/>
            <person name="Singh A."/>
            <person name="Wilkins M.J."/>
            <person name="Karaoz U."/>
            <person name="Brodie E.L."/>
            <person name="Williams K.H."/>
            <person name="Hubbard S.S."/>
            <person name="Banfield J.F."/>
        </authorList>
    </citation>
    <scope>NUCLEOTIDE SEQUENCE [LARGE SCALE GENOMIC DNA]</scope>
</reference>
<comment type="caution">
    <text evidence="2">The sequence shown here is derived from an EMBL/GenBank/DDBJ whole genome shotgun (WGS) entry which is preliminary data.</text>
</comment>
<evidence type="ECO:0000313" key="3">
    <source>
        <dbReference type="Proteomes" id="UP000176603"/>
    </source>
</evidence>
<dbReference type="STRING" id="1802399.A3E39_04775"/>
<name>A0A1F7ULP6_9BACT</name>
<evidence type="ECO:0000256" key="1">
    <source>
        <dbReference type="SAM" id="SignalP"/>
    </source>
</evidence>
<organism evidence="2 3">
    <name type="scientific">Candidatus Uhrbacteria bacterium RIFCSPHIGHO2_12_FULL_60_25</name>
    <dbReference type="NCBI Taxonomy" id="1802399"/>
    <lineage>
        <taxon>Bacteria</taxon>
        <taxon>Candidatus Uhriibacteriota</taxon>
    </lineage>
</organism>
<dbReference type="AlphaFoldDB" id="A0A1F7ULP6"/>
<feature type="chain" id="PRO_5009533074" evidence="1">
    <location>
        <begin position="28"/>
        <end position="432"/>
    </location>
</feature>
<feature type="signal peptide" evidence="1">
    <location>
        <begin position="1"/>
        <end position="27"/>
    </location>
</feature>
<gene>
    <name evidence="2" type="ORF">A3E39_04775</name>
</gene>
<proteinExistence type="predicted"/>
<dbReference type="EMBL" id="MGEH01000016">
    <property type="protein sequence ID" value="OGL79189.1"/>
    <property type="molecule type" value="Genomic_DNA"/>
</dbReference>